<feature type="binding site" evidence="1">
    <location>
        <position position="196"/>
    </location>
    <ligand>
        <name>adenosylcob(III)alamin</name>
        <dbReference type="ChEBI" id="CHEBI:18408"/>
    </ligand>
</feature>
<feature type="binding site" evidence="1">
    <location>
        <position position="297"/>
    </location>
    <ligand>
        <name>adenosylcob(III)alamin</name>
        <dbReference type="ChEBI" id="CHEBI:18408"/>
    </ligand>
</feature>
<reference evidence="3" key="1">
    <citation type="journal article" date="2015" name="MBio">
        <title>Genome-Resolved Metagenomic Analysis Reveals Roles for Candidate Phyla and Other Microbial Community Members in Biogeochemical Transformations in Oil Reservoirs.</title>
        <authorList>
            <person name="Hu P."/>
            <person name="Tom L."/>
            <person name="Singh A."/>
            <person name="Thomas B.C."/>
            <person name="Baker B.J."/>
            <person name="Piceno Y.M."/>
            <person name="Andersen G.L."/>
            <person name="Banfield J.F."/>
        </authorList>
    </citation>
    <scope>NUCLEOTIDE SEQUENCE [LARGE SCALE GENOMIC DNA]</scope>
</reference>
<dbReference type="UniPathway" id="UPA00560"/>
<dbReference type="Proteomes" id="UP000053326">
    <property type="component" value="Unassembled WGS sequence"/>
</dbReference>
<protein>
    <recommendedName>
        <fullName evidence="1">Ethanolamine ammonia-lyase large subunit</fullName>
        <shortName evidence="1">EAL large subunit</shortName>
        <ecNumber evidence="1">4.3.1.7</ecNumber>
    </recommendedName>
</protein>
<name>A0A101FHN9_9THEO</name>
<dbReference type="PANTHER" id="PTHR39329">
    <property type="entry name" value="ETHANOLAMINE AMMONIA-LYASE HEAVY CHAIN"/>
    <property type="match status" value="1"/>
</dbReference>
<sequence>MAKRYSARVRGETFGFSSLKEVFAKSNEEKSGDLLAGVAASSAAERIAAKRVLSETTLEEIYNNPLISPDEDEVSRVILESVRMPIYNQIKDWTVAELREFLLADTTTNEDIAYLRQGLTSEMIAAVCKIMSNLDLIYAASKIVVTSHCNNTLGIKGTLNARLQPNHPTDDVEGILWSLREGLAYGVGDAVIGINPVNDSVASVSRLMEATHEMITEFGIPTQNCVLAHITTQMEAVRKGAPVSVFFQSIAGTEKGNKAFGISVSLLDEAYEVIKRYSTAAGPNLMYFETGQGSELSSDAHEGVDQLTLEARCYGLAKRYNPLLVNTVVGFIGPEYLYDSRQVIRAGLEDHFMGKLTGVPMGCDACYTNHMKADQKDIENLAVLLTAANCNYFMGVPMGDDVMLNYQCTSYHDIATLRQLLGLRPAPEFECWMEKMGLIKEGILTERAGDPRVFTKGGFAGNG</sequence>
<dbReference type="EMBL" id="LGFO01000007">
    <property type="protein sequence ID" value="KUK37157.1"/>
    <property type="molecule type" value="Genomic_DNA"/>
</dbReference>
<feature type="binding site" evidence="1">
    <location>
        <position position="403"/>
    </location>
    <ligand>
        <name>adenosylcob(III)alamin</name>
        <dbReference type="ChEBI" id="CHEBI:18408"/>
    </ligand>
</feature>
<dbReference type="GO" id="GO:0008851">
    <property type="term" value="F:ethanolamine ammonia-lyase activity"/>
    <property type="evidence" value="ECO:0007669"/>
    <property type="project" value="UniProtKB-UniRule"/>
</dbReference>
<comment type="similarity">
    <text evidence="1">Belongs to the EutB family.</text>
</comment>
<accession>A0A101FHN9</accession>
<dbReference type="GO" id="GO:0009350">
    <property type="term" value="C:ethanolamine ammonia-lyase complex"/>
    <property type="evidence" value="ECO:0007669"/>
    <property type="project" value="UniProtKB-UniRule"/>
</dbReference>
<dbReference type="GO" id="GO:0005829">
    <property type="term" value="C:cytosol"/>
    <property type="evidence" value="ECO:0007669"/>
    <property type="project" value="TreeGrafter"/>
</dbReference>
<comment type="cofactor">
    <cofactor evidence="1">
        <name>adenosylcob(III)alamin</name>
        <dbReference type="ChEBI" id="CHEBI:18408"/>
    </cofactor>
    <text evidence="1">Binds between the large and small subunits.</text>
</comment>
<dbReference type="EC" id="4.3.1.7" evidence="1"/>
<dbReference type="InterPro" id="IPR013785">
    <property type="entry name" value="Aldolase_TIM"/>
</dbReference>
<dbReference type="Gene3D" id="2.30.170.30">
    <property type="entry name" value="ethanolamine ammonia-lyase heavy chain domain like"/>
    <property type="match status" value="1"/>
</dbReference>
<comment type="caution">
    <text evidence="2">The sequence shown here is derived from an EMBL/GenBank/DDBJ whole genome shotgun (WGS) entry which is preliminary data.</text>
</comment>
<feature type="binding site" evidence="1">
    <location>
        <position position="195"/>
    </location>
    <ligand>
        <name>substrate</name>
    </ligand>
</feature>
<dbReference type="GO" id="GO:0031419">
    <property type="term" value="F:cobalamin binding"/>
    <property type="evidence" value="ECO:0007669"/>
    <property type="project" value="UniProtKB-UniRule"/>
</dbReference>
<dbReference type="PIRSF" id="PIRSF018788">
    <property type="entry name" value="EutB"/>
    <property type="match status" value="1"/>
</dbReference>
<comment type="subunit">
    <text evidence="1">The basic unit is a heterodimer which dimerizes to form tetramers. The heterotetramers trimerize; 6 large subunits form a core ring with 6 small subunits projecting outwards.</text>
</comment>
<evidence type="ECO:0000256" key="1">
    <source>
        <dbReference type="HAMAP-Rule" id="MF_00861"/>
    </source>
</evidence>
<comment type="pathway">
    <text evidence="1">Amine and polyamine degradation; ethanolamine degradation.</text>
</comment>
<feature type="binding site" evidence="1">
    <location>
        <position position="364"/>
    </location>
    <ligand>
        <name>substrate</name>
    </ligand>
</feature>
<dbReference type="Pfam" id="PF06751">
    <property type="entry name" value="EutB"/>
    <property type="match status" value="1"/>
</dbReference>
<dbReference type="HAMAP" id="MF_00861">
    <property type="entry name" value="EutB"/>
    <property type="match status" value="1"/>
</dbReference>
<feature type="binding site" evidence="1">
    <location>
        <begin position="162"/>
        <end position="164"/>
    </location>
    <ligand>
        <name>substrate</name>
    </ligand>
</feature>
<feature type="binding site" evidence="1">
    <location>
        <position position="289"/>
    </location>
    <ligand>
        <name>substrate</name>
    </ligand>
</feature>
<dbReference type="GO" id="GO:0046336">
    <property type="term" value="P:ethanolamine catabolic process"/>
    <property type="evidence" value="ECO:0007669"/>
    <property type="project" value="UniProtKB-UniRule"/>
</dbReference>
<comment type="function">
    <text evidence="1">Catalyzes the deamination of various vicinal amino-alcohols to oxo compounds. Allows this organism to utilize ethanolamine as the sole source of nitrogen and carbon in the presence of vitamin B12.</text>
</comment>
<dbReference type="GO" id="GO:0006520">
    <property type="term" value="P:amino acid metabolic process"/>
    <property type="evidence" value="ECO:0007669"/>
    <property type="project" value="InterPro"/>
</dbReference>
<organism evidence="2 3">
    <name type="scientific">Thermacetogenium phaeum</name>
    <dbReference type="NCBI Taxonomy" id="85874"/>
    <lineage>
        <taxon>Bacteria</taxon>
        <taxon>Bacillati</taxon>
        <taxon>Bacillota</taxon>
        <taxon>Clostridia</taxon>
        <taxon>Thermoanaerobacterales</taxon>
        <taxon>Thermoanaerobacteraceae</taxon>
        <taxon>Thermacetogenium</taxon>
    </lineage>
</organism>
<dbReference type="InterPro" id="IPR044941">
    <property type="entry name" value="EutB_N_sf"/>
</dbReference>
<dbReference type="InterPro" id="IPR010628">
    <property type="entry name" value="EutB"/>
</dbReference>
<proteinExistence type="inferred from homology"/>
<evidence type="ECO:0000313" key="3">
    <source>
        <dbReference type="Proteomes" id="UP000053326"/>
    </source>
</evidence>
<dbReference type="Gene3D" id="3.20.20.70">
    <property type="entry name" value="Aldolase class I"/>
    <property type="match status" value="1"/>
</dbReference>
<dbReference type="InterPro" id="IPR044939">
    <property type="entry name" value="EutB_dom_2_sf"/>
</dbReference>
<dbReference type="GO" id="GO:0031471">
    <property type="term" value="C:ethanolamine degradation polyhedral organelle"/>
    <property type="evidence" value="ECO:0007669"/>
    <property type="project" value="UniProtKB-UniRule"/>
</dbReference>
<keyword evidence="1" id="KW-0846">Cobalamin</keyword>
<dbReference type="FunFam" id="3.20.20.70:FF:000055">
    <property type="entry name" value="Ethanolamine ammonia-lyase heavy chain"/>
    <property type="match status" value="1"/>
</dbReference>
<evidence type="ECO:0000313" key="2">
    <source>
        <dbReference type="EMBL" id="KUK37157.1"/>
    </source>
</evidence>
<keyword evidence="1" id="KW-0170">Cobalt</keyword>
<keyword evidence="1" id="KW-1283">Bacterial microcompartment</keyword>
<dbReference type="Gene3D" id="1.10.220.70">
    <property type="entry name" value="lyase"/>
    <property type="match status" value="1"/>
</dbReference>
<dbReference type="PANTHER" id="PTHR39329:SF1">
    <property type="entry name" value="ETHANOLAMINE AMMONIA-LYASE LARGE SUBUNIT"/>
    <property type="match status" value="1"/>
</dbReference>
<comment type="subcellular location">
    <subcellularLocation>
        <location evidence="1">Bacterial microcompartment</location>
    </subcellularLocation>
</comment>
<dbReference type="PATRIC" id="fig|85874.4.peg.1018"/>
<comment type="catalytic activity">
    <reaction evidence="1">
        <text>ethanolamine = acetaldehyde + NH4(+)</text>
        <dbReference type="Rhea" id="RHEA:15313"/>
        <dbReference type="ChEBI" id="CHEBI:15343"/>
        <dbReference type="ChEBI" id="CHEBI:28938"/>
        <dbReference type="ChEBI" id="CHEBI:57603"/>
        <dbReference type="EC" id="4.3.1.7"/>
    </reaction>
</comment>
<feature type="binding site" evidence="1">
    <location>
        <position position="248"/>
    </location>
    <ligand>
        <name>adenosylcob(III)alamin</name>
        <dbReference type="ChEBI" id="CHEBI:18408"/>
    </ligand>
</feature>
<dbReference type="NCBIfam" id="NF011649">
    <property type="entry name" value="PRK15067.1"/>
    <property type="match status" value="1"/>
</dbReference>
<keyword evidence="1 2" id="KW-0456">Lyase</keyword>
<dbReference type="AlphaFoldDB" id="A0A101FHN9"/>
<gene>
    <name evidence="1" type="primary">eutB</name>
    <name evidence="2" type="ORF">XD66_0128</name>
</gene>